<dbReference type="Gene3D" id="3.40.50.2000">
    <property type="entry name" value="Glycogen Phosphorylase B"/>
    <property type="match status" value="2"/>
</dbReference>
<evidence type="ECO:0000313" key="4">
    <source>
        <dbReference type="EMBL" id="EAI8859508.1"/>
    </source>
</evidence>
<dbReference type="InterPro" id="IPR051199">
    <property type="entry name" value="LPS_LOS_Heptosyltrfase"/>
</dbReference>
<keyword evidence="1" id="KW-0328">Glycosyltransferase</keyword>
<evidence type="ECO:0000313" key="7">
    <source>
        <dbReference type="Proteomes" id="UP000535509"/>
    </source>
</evidence>
<keyword evidence="2 6" id="KW-0808">Transferase</keyword>
<evidence type="ECO:0000256" key="1">
    <source>
        <dbReference type="ARBA" id="ARBA00022676"/>
    </source>
</evidence>
<gene>
    <name evidence="5" type="ORF">AAH17_03220</name>
    <name evidence="6" type="ORF">AAH24_06175</name>
    <name evidence="3" type="ORF">BVH53_02740</name>
    <name evidence="4" type="ORF">CX802_06690</name>
</gene>
<evidence type="ECO:0000313" key="8">
    <source>
        <dbReference type="Proteomes" id="UP000557842"/>
    </source>
</evidence>
<dbReference type="AlphaFoldDB" id="A0A5L8W0S3"/>
<dbReference type="OMA" id="PWGYKNL"/>
<dbReference type="Pfam" id="PF01075">
    <property type="entry name" value="Glyco_transf_9"/>
    <property type="match status" value="1"/>
</dbReference>
<dbReference type="Proteomes" id="UP000557842">
    <property type="component" value="Unassembled WGS sequence"/>
</dbReference>
<protein>
    <submittedName>
        <fullName evidence="6">Glycosyltransferase family 9 protein</fullName>
    </submittedName>
</protein>
<reference evidence="6 8" key="1">
    <citation type="submission" date="2018-05" db="EMBL/GenBank/DDBJ databases">
        <authorList>
            <consortium name="PulseNet: The National Subtyping Network for Foodborne Disease Surveillance"/>
            <person name="Tarr C.L."/>
            <person name="Trees E."/>
            <person name="Katz L.S."/>
            <person name="Carleton-Romer H.A."/>
            <person name="Stroika S."/>
            <person name="Kucerova Z."/>
            <person name="Roache K.F."/>
            <person name="Sabol A.L."/>
            <person name="Besser J."/>
            <person name="Gerner-Smidt P."/>
        </authorList>
    </citation>
    <scope>NUCLEOTIDE SEQUENCE</scope>
    <source>
        <strain evidence="5">2014D-0197</strain>
        <strain evidence="3 8">2016D-0221</strain>
        <strain evidence="6">D4313</strain>
        <strain evidence="4 7">PNUSAC001503</strain>
    </source>
</reference>
<dbReference type="EMBL" id="AABTCC010000019">
    <property type="protein sequence ID" value="EAI8859508.1"/>
    <property type="molecule type" value="Genomic_DNA"/>
</dbReference>
<proteinExistence type="predicted"/>
<accession>A0A5L8W0S3</accession>
<dbReference type="GO" id="GO:0009244">
    <property type="term" value="P:lipopolysaccharide core region biosynthetic process"/>
    <property type="evidence" value="ECO:0007669"/>
    <property type="project" value="TreeGrafter"/>
</dbReference>
<dbReference type="EMBL" id="AABQDW010000003">
    <property type="protein sequence ID" value="EAI5407622.1"/>
    <property type="molecule type" value="Genomic_DNA"/>
</dbReference>
<dbReference type="GO" id="GO:0005829">
    <property type="term" value="C:cytosol"/>
    <property type="evidence" value="ECO:0007669"/>
    <property type="project" value="TreeGrafter"/>
</dbReference>
<dbReference type="SUPFAM" id="SSF53756">
    <property type="entry name" value="UDP-Glycosyltransferase/glycogen phosphorylase"/>
    <property type="match status" value="1"/>
</dbReference>
<dbReference type="EMBL" id="AACCXM010000004">
    <property type="protein sequence ID" value="EAK0468944.1"/>
    <property type="molecule type" value="Genomic_DNA"/>
</dbReference>
<keyword evidence="7" id="KW-1185">Reference proteome</keyword>
<dbReference type="CDD" id="cd03789">
    <property type="entry name" value="GT9_LPS_heptosyltransferase"/>
    <property type="match status" value="1"/>
</dbReference>
<name>A0A5L8W0S3_CAMFE</name>
<dbReference type="InterPro" id="IPR002201">
    <property type="entry name" value="Glyco_trans_9"/>
</dbReference>
<dbReference type="PANTHER" id="PTHR30160:SF1">
    <property type="entry name" value="LIPOPOLYSACCHARIDE 1,2-N-ACETYLGLUCOSAMINETRANSFERASE-RELATED"/>
    <property type="match status" value="1"/>
</dbReference>
<evidence type="ECO:0000313" key="3">
    <source>
        <dbReference type="EMBL" id="EAI5407622.1"/>
    </source>
</evidence>
<evidence type="ECO:0000313" key="5">
    <source>
        <dbReference type="EMBL" id="EAK0452668.1"/>
    </source>
</evidence>
<dbReference type="Proteomes" id="UP000535509">
    <property type="component" value="Unassembled WGS sequence"/>
</dbReference>
<dbReference type="GO" id="GO:0008713">
    <property type="term" value="F:ADP-heptose-lipopolysaccharide heptosyltransferase activity"/>
    <property type="evidence" value="ECO:0007669"/>
    <property type="project" value="TreeGrafter"/>
</dbReference>
<sequence length="306" mass="34156">MKILLIRNDNIGDLICTTPAIEALRKHFRNDQIDIVVNSYNECVIKNNPFINKIYSYTKPKHKKGILQKLKAVFGKAKMLFEIYKTGYDTAIIFRTGYSASAELFAITSRAKKIIGVGDKNGKSHVSDKILFSGEHEVMFCFECLKSFGICYNGEKTLFVPDSMSEQYKDFVFFHISSRIPQNMLNDEQILGISGFLKSKFDNVVITAEDSDFGQNISKKSGIKYLKTSSFNELANFLSGAKLLLSCDGGVMHLGPALGVKTIGILGKTNINRWSPWGAKCLQDESLVASNLNIQTVFDAVNEVIK</sequence>
<dbReference type="RefSeq" id="WP_011732193.1">
    <property type="nucleotide sequence ID" value="NZ_AABUZP020000015.1"/>
</dbReference>
<organism evidence="6">
    <name type="scientific">Campylobacter fetus</name>
    <dbReference type="NCBI Taxonomy" id="196"/>
    <lineage>
        <taxon>Bacteria</taxon>
        <taxon>Pseudomonadati</taxon>
        <taxon>Campylobacterota</taxon>
        <taxon>Epsilonproteobacteria</taxon>
        <taxon>Campylobacterales</taxon>
        <taxon>Campylobacteraceae</taxon>
        <taxon>Campylobacter</taxon>
    </lineage>
</organism>
<comment type="caution">
    <text evidence="6">The sequence shown here is derived from an EMBL/GenBank/DDBJ whole genome shotgun (WGS) entry which is preliminary data.</text>
</comment>
<evidence type="ECO:0000313" key="6">
    <source>
        <dbReference type="EMBL" id="EAK0468944.1"/>
    </source>
</evidence>
<evidence type="ECO:0000256" key="2">
    <source>
        <dbReference type="ARBA" id="ARBA00022679"/>
    </source>
</evidence>
<dbReference type="PANTHER" id="PTHR30160">
    <property type="entry name" value="TETRAACYLDISACCHARIDE 4'-KINASE-RELATED"/>
    <property type="match status" value="1"/>
</dbReference>
<dbReference type="EMBL" id="AACCXK010000004">
    <property type="protein sequence ID" value="EAK0452668.1"/>
    <property type="molecule type" value="Genomic_DNA"/>
</dbReference>
<dbReference type="GeneID" id="61065225"/>